<evidence type="ECO:0000313" key="1">
    <source>
        <dbReference type="EMBL" id="JAH14750.1"/>
    </source>
</evidence>
<dbReference type="AlphaFoldDB" id="A0A0E9QEL0"/>
<sequence>MRTDRSGVQRILLVAGLPCPPTGSLWQPCCCSPQCTDYGILRIINAQTDMSFSVPACFTFNLI</sequence>
<accession>A0A0E9QEL0</accession>
<protein>
    <submittedName>
        <fullName evidence="1">Uncharacterized protein</fullName>
    </submittedName>
</protein>
<dbReference type="EMBL" id="GBXM01098297">
    <property type="protein sequence ID" value="JAH10280.1"/>
    <property type="molecule type" value="Transcribed_RNA"/>
</dbReference>
<organism evidence="1">
    <name type="scientific">Anguilla anguilla</name>
    <name type="common">European freshwater eel</name>
    <name type="synonym">Muraena anguilla</name>
    <dbReference type="NCBI Taxonomy" id="7936"/>
    <lineage>
        <taxon>Eukaryota</taxon>
        <taxon>Metazoa</taxon>
        <taxon>Chordata</taxon>
        <taxon>Craniata</taxon>
        <taxon>Vertebrata</taxon>
        <taxon>Euteleostomi</taxon>
        <taxon>Actinopterygii</taxon>
        <taxon>Neopterygii</taxon>
        <taxon>Teleostei</taxon>
        <taxon>Anguilliformes</taxon>
        <taxon>Anguillidae</taxon>
        <taxon>Anguilla</taxon>
    </lineage>
</organism>
<name>A0A0E9QEL0_ANGAN</name>
<dbReference type="EMBL" id="GBXM01096892">
    <property type="protein sequence ID" value="JAH11685.1"/>
    <property type="molecule type" value="Transcribed_RNA"/>
</dbReference>
<reference evidence="1" key="1">
    <citation type="submission" date="2014-11" db="EMBL/GenBank/DDBJ databases">
        <authorList>
            <person name="Amaro Gonzalez C."/>
        </authorList>
    </citation>
    <scope>NUCLEOTIDE SEQUENCE</scope>
</reference>
<proteinExistence type="predicted"/>
<dbReference type="EMBL" id="GBXM01093827">
    <property type="protein sequence ID" value="JAH14750.1"/>
    <property type="molecule type" value="Transcribed_RNA"/>
</dbReference>
<reference evidence="1" key="2">
    <citation type="journal article" date="2015" name="Fish Shellfish Immunol.">
        <title>Early steps in the European eel (Anguilla anguilla)-Vibrio vulnificus interaction in the gills: Role of the RtxA13 toxin.</title>
        <authorList>
            <person name="Callol A."/>
            <person name="Pajuelo D."/>
            <person name="Ebbesson L."/>
            <person name="Teles M."/>
            <person name="MacKenzie S."/>
            <person name="Amaro C."/>
        </authorList>
    </citation>
    <scope>NUCLEOTIDE SEQUENCE</scope>
</reference>